<dbReference type="SUPFAM" id="SSF117396">
    <property type="entry name" value="TM1631-like"/>
    <property type="match status" value="1"/>
</dbReference>
<accession>A0A0S4LUP4</accession>
<evidence type="ECO:0000313" key="2">
    <source>
        <dbReference type="Proteomes" id="UP000198736"/>
    </source>
</evidence>
<dbReference type="InterPro" id="IPR002763">
    <property type="entry name" value="DUF72"/>
</dbReference>
<sequence length="240" mass="28268">MELRIGTSGWHYRHWRGPYYPEKLPSAHMLKFYVRDFDSVEINNSFYHLPTAGILETWGRTTPDNFRFSVKGSRFITHRKKLTDPDTILERFMPLIDRLGHKLGPILFQLPPRWHCNVERLTAFLEALPPGYRYSFEFRDASWHSSAVYRTLRHHNAAFCLYELGGFRTPMVVTADFAYVRLHGPERRYQGKYSSAAMRAWARRLDRWSQQLSAAYVYFDNDEAGYAVQNASELKRLLAH</sequence>
<dbReference type="PANTHER" id="PTHR30348">
    <property type="entry name" value="UNCHARACTERIZED PROTEIN YECE"/>
    <property type="match status" value="1"/>
</dbReference>
<gene>
    <name evidence="1" type="ORF">COMA2_80131</name>
</gene>
<dbReference type="EMBL" id="CZPZ01000035">
    <property type="protein sequence ID" value="CUS39691.1"/>
    <property type="molecule type" value="Genomic_DNA"/>
</dbReference>
<protein>
    <recommendedName>
        <fullName evidence="3">DUF72 domain-containing protein</fullName>
    </recommendedName>
</protein>
<evidence type="ECO:0000313" key="1">
    <source>
        <dbReference type="EMBL" id="CUS39691.1"/>
    </source>
</evidence>
<keyword evidence="2" id="KW-1185">Reference proteome</keyword>
<reference evidence="2" key="1">
    <citation type="submission" date="2015-10" db="EMBL/GenBank/DDBJ databases">
        <authorList>
            <person name="Luecker S."/>
            <person name="Luecker S."/>
        </authorList>
    </citation>
    <scope>NUCLEOTIDE SEQUENCE [LARGE SCALE GENOMIC DNA]</scope>
</reference>
<organism evidence="1 2">
    <name type="scientific">Candidatus Nitrospira nitrificans</name>
    <dbReference type="NCBI Taxonomy" id="1742973"/>
    <lineage>
        <taxon>Bacteria</taxon>
        <taxon>Pseudomonadati</taxon>
        <taxon>Nitrospirota</taxon>
        <taxon>Nitrospiria</taxon>
        <taxon>Nitrospirales</taxon>
        <taxon>Nitrospiraceae</taxon>
        <taxon>Nitrospira</taxon>
    </lineage>
</organism>
<proteinExistence type="predicted"/>
<dbReference type="Pfam" id="PF01904">
    <property type="entry name" value="DUF72"/>
    <property type="match status" value="1"/>
</dbReference>
<evidence type="ECO:0008006" key="3">
    <source>
        <dbReference type="Google" id="ProtNLM"/>
    </source>
</evidence>
<dbReference type="AlphaFoldDB" id="A0A0S4LUP4"/>
<dbReference type="RefSeq" id="WP_090902009.1">
    <property type="nucleotide sequence ID" value="NZ_CZPZ01000035.1"/>
</dbReference>
<dbReference type="PANTHER" id="PTHR30348:SF4">
    <property type="entry name" value="DUF72 DOMAIN-CONTAINING PROTEIN"/>
    <property type="match status" value="1"/>
</dbReference>
<dbReference type="Proteomes" id="UP000198736">
    <property type="component" value="Unassembled WGS sequence"/>
</dbReference>
<dbReference type="OrthoDB" id="9780310at2"/>
<name>A0A0S4LUP4_9BACT</name>
<dbReference type="Gene3D" id="3.20.20.410">
    <property type="entry name" value="Protein of unknown function UPF0759"/>
    <property type="match status" value="1"/>
</dbReference>
<dbReference type="STRING" id="1742973.COMA2_80131"/>
<dbReference type="InterPro" id="IPR036520">
    <property type="entry name" value="UPF0759_sf"/>
</dbReference>